<keyword evidence="3" id="KW-1185">Reference proteome</keyword>
<reference evidence="2" key="1">
    <citation type="journal article" date="2021" name="Nat. Commun.">
        <title>Genetic determinants of endophytism in the Arabidopsis root mycobiome.</title>
        <authorList>
            <person name="Mesny F."/>
            <person name="Miyauchi S."/>
            <person name="Thiergart T."/>
            <person name="Pickel B."/>
            <person name="Atanasova L."/>
            <person name="Karlsson M."/>
            <person name="Huettel B."/>
            <person name="Barry K.W."/>
            <person name="Haridas S."/>
            <person name="Chen C."/>
            <person name="Bauer D."/>
            <person name="Andreopoulos W."/>
            <person name="Pangilinan J."/>
            <person name="LaButti K."/>
            <person name="Riley R."/>
            <person name="Lipzen A."/>
            <person name="Clum A."/>
            <person name="Drula E."/>
            <person name="Henrissat B."/>
            <person name="Kohler A."/>
            <person name="Grigoriev I.V."/>
            <person name="Martin F.M."/>
            <person name="Hacquard S."/>
        </authorList>
    </citation>
    <scope>NUCLEOTIDE SEQUENCE</scope>
    <source>
        <strain evidence="2">MPI-SDFR-AT-0117</strain>
    </source>
</reference>
<proteinExistence type="predicted"/>
<feature type="region of interest" description="Disordered" evidence="1">
    <location>
        <begin position="39"/>
        <end position="59"/>
    </location>
</feature>
<feature type="region of interest" description="Disordered" evidence="1">
    <location>
        <begin position="1"/>
        <end position="20"/>
    </location>
</feature>
<comment type="caution">
    <text evidence="2">The sequence shown here is derived from an EMBL/GenBank/DDBJ whole genome shotgun (WGS) entry which is preliminary data.</text>
</comment>
<evidence type="ECO:0000313" key="3">
    <source>
        <dbReference type="Proteomes" id="UP000770015"/>
    </source>
</evidence>
<dbReference type="AlphaFoldDB" id="A0A9P8V0Z8"/>
<dbReference type="EMBL" id="JAGSXJ010000042">
    <property type="protein sequence ID" value="KAH6663597.1"/>
    <property type="molecule type" value="Genomic_DNA"/>
</dbReference>
<evidence type="ECO:0000256" key="1">
    <source>
        <dbReference type="SAM" id="MobiDB-lite"/>
    </source>
</evidence>
<gene>
    <name evidence="2" type="ORF">F5X68DRAFT_195585</name>
</gene>
<organism evidence="2 3">
    <name type="scientific">Plectosphaerella plurivora</name>
    <dbReference type="NCBI Taxonomy" id="936078"/>
    <lineage>
        <taxon>Eukaryota</taxon>
        <taxon>Fungi</taxon>
        <taxon>Dikarya</taxon>
        <taxon>Ascomycota</taxon>
        <taxon>Pezizomycotina</taxon>
        <taxon>Sordariomycetes</taxon>
        <taxon>Hypocreomycetidae</taxon>
        <taxon>Glomerellales</taxon>
        <taxon>Plectosphaerellaceae</taxon>
        <taxon>Plectosphaerella</taxon>
    </lineage>
</organism>
<dbReference type="OrthoDB" id="10548760at2759"/>
<name>A0A9P8V0Z8_9PEZI</name>
<protein>
    <submittedName>
        <fullName evidence="2">Uncharacterized protein</fullName>
    </submittedName>
</protein>
<accession>A0A9P8V0Z8</accession>
<feature type="compositionally biased region" description="Basic and acidic residues" evidence="1">
    <location>
        <begin position="1"/>
        <end position="17"/>
    </location>
</feature>
<sequence length="227" mass="25678">METKGASRMRRGLDKKARPSCLSPTYEDYKRYGDYNEHDDVSEAKSSKTRLSDVLPPTPITPEFFRKEIEHSCGTQDTTAVALDLENHIQANLASHNKNRIRIQVDLPSCRQPKQRRLILHSGSAKNNKSALRSKTIPTSKLLSPSYQHGRPTLHDLANAAEYHRITKRTKISQVSKKHHRIILKKTVLPRTMEDQIKDSMIKAHQAIARADKALEHGLDGGHPGKK</sequence>
<evidence type="ECO:0000313" key="2">
    <source>
        <dbReference type="EMBL" id="KAH6663597.1"/>
    </source>
</evidence>
<dbReference type="Proteomes" id="UP000770015">
    <property type="component" value="Unassembled WGS sequence"/>
</dbReference>